<dbReference type="PANTHER" id="PTHR43298">
    <property type="entry name" value="MULTIDRUG RESISTANCE PROTEIN NORM-RELATED"/>
    <property type="match status" value="1"/>
</dbReference>
<evidence type="ECO:0000313" key="11">
    <source>
        <dbReference type="EMBL" id="QEI05498.1"/>
    </source>
</evidence>
<dbReference type="OrthoDB" id="9780160at2"/>
<dbReference type="NCBIfam" id="TIGR00797">
    <property type="entry name" value="matE"/>
    <property type="match status" value="1"/>
</dbReference>
<dbReference type="AlphaFoldDB" id="A0A5C0AT99"/>
<feature type="transmembrane region" description="Helical" evidence="10">
    <location>
        <begin position="51"/>
        <end position="74"/>
    </location>
</feature>
<proteinExistence type="predicted"/>
<keyword evidence="4" id="KW-1003">Cell membrane</keyword>
<feature type="transmembrane region" description="Helical" evidence="10">
    <location>
        <begin position="166"/>
        <end position="186"/>
    </location>
</feature>
<name>A0A5C0AT99_9BURK</name>
<feature type="transmembrane region" description="Helical" evidence="10">
    <location>
        <begin position="242"/>
        <end position="269"/>
    </location>
</feature>
<dbReference type="GO" id="GO:0005886">
    <property type="term" value="C:plasma membrane"/>
    <property type="evidence" value="ECO:0007669"/>
    <property type="project" value="UniProtKB-SubCell"/>
</dbReference>
<evidence type="ECO:0000256" key="10">
    <source>
        <dbReference type="SAM" id="Phobius"/>
    </source>
</evidence>
<dbReference type="GO" id="GO:0015297">
    <property type="term" value="F:antiporter activity"/>
    <property type="evidence" value="ECO:0007669"/>
    <property type="project" value="UniProtKB-KW"/>
</dbReference>
<dbReference type="EMBL" id="CP043046">
    <property type="protein sequence ID" value="QEI05498.1"/>
    <property type="molecule type" value="Genomic_DNA"/>
</dbReference>
<feature type="transmembrane region" description="Helical" evidence="10">
    <location>
        <begin position="390"/>
        <end position="413"/>
    </location>
</feature>
<feature type="transmembrane region" description="Helical" evidence="10">
    <location>
        <begin position="433"/>
        <end position="457"/>
    </location>
</feature>
<dbReference type="Proteomes" id="UP000325161">
    <property type="component" value="Chromosome"/>
</dbReference>
<feature type="transmembrane region" description="Helical" evidence="10">
    <location>
        <begin position="192"/>
        <end position="221"/>
    </location>
</feature>
<evidence type="ECO:0000256" key="6">
    <source>
        <dbReference type="ARBA" id="ARBA00022989"/>
    </source>
</evidence>
<feature type="transmembrane region" description="Helical" evidence="10">
    <location>
        <begin position="281"/>
        <end position="308"/>
    </location>
</feature>
<feature type="transmembrane region" description="Helical" evidence="10">
    <location>
        <begin position="95"/>
        <end position="116"/>
    </location>
</feature>
<feature type="transmembrane region" description="Helical" evidence="10">
    <location>
        <begin position="136"/>
        <end position="154"/>
    </location>
</feature>
<evidence type="ECO:0000256" key="1">
    <source>
        <dbReference type="ARBA" id="ARBA00004429"/>
    </source>
</evidence>
<evidence type="ECO:0000256" key="3">
    <source>
        <dbReference type="ARBA" id="ARBA00022449"/>
    </source>
</evidence>
<dbReference type="KEGG" id="pacr:FXN63_06320"/>
<feature type="transmembrane region" description="Helical" evidence="10">
    <location>
        <begin position="320"/>
        <end position="345"/>
    </location>
</feature>
<dbReference type="RefSeq" id="WP_148813773.1">
    <property type="nucleotide sequence ID" value="NZ_CP043046.1"/>
</dbReference>
<dbReference type="CDD" id="cd13131">
    <property type="entry name" value="MATE_NorM_like"/>
    <property type="match status" value="1"/>
</dbReference>
<keyword evidence="7" id="KW-0406">Ion transport</keyword>
<evidence type="ECO:0000256" key="7">
    <source>
        <dbReference type="ARBA" id="ARBA00023065"/>
    </source>
</evidence>
<dbReference type="InterPro" id="IPR002528">
    <property type="entry name" value="MATE_fam"/>
</dbReference>
<keyword evidence="12" id="KW-1185">Reference proteome</keyword>
<dbReference type="GO" id="GO:0006811">
    <property type="term" value="P:monoatomic ion transport"/>
    <property type="evidence" value="ECO:0007669"/>
    <property type="project" value="UniProtKB-KW"/>
</dbReference>
<evidence type="ECO:0000256" key="5">
    <source>
        <dbReference type="ARBA" id="ARBA00022692"/>
    </source>
</evidence>
<protein>
    <recommendedName>
        <fullName evidence="9">Multidrug-efflux transporter</fullName>
    </recommendedName>
</protein>
<keyword evidence="6 10" id="KW-1133">Transmembrane helix</keyword>
<evidence type="ECO:0000256" key="2">
    <source>
        <dbReference type="ARBA" id="ARBA00022448"/>
    </source>
</evidence>
<dbReference type="GO" id="GO:0042910">
    <property type="term" value="F:xenobiotic transmembrane transporter activity"/>
    <property type="evidence" value="ECO:0007669"/>
    <property type="project" value="InterPro"/>
</dbReference>
<evidence type="ECO:0000256" key="8">
    <source>
        <dbReference type="ARBA" id="ARBA00023136"/>
    </source>
</evidence>
<keyword evidence="5 10" id="KW-0812">Transmembrane</keyword>
<keyword evidence="3" id="KW-0050">Antiport</keyword>
<dbReference type="PIRSF" id="PIRSF006603">
    <property type="entry name" value="DinF"/>
    <property type="match status" value="1"/>
</dbReference>
<evidence type="ECO:0000256" key="9">
    <source>
        <dbReference type="ARBA" id="ARBA00031636"/>
    </source>
</evidence>
<dbReference type="InterPro" id="IPR048279">
    <property type="entry name" value="MdtK-like"/>
</dbReference>
<dbReference type="Pfam" id="PF01554">
    <property type="entry name" value="MatE"/>
    <property type="match status" value="2"/>
</dbReference>
<evidence type="ECO:0000313" key="12">
    <source>
        <dbReference type="Proteomes" id="UP000325161"/>
    </source>
</evidence>
<keyword evidence="8 10" id="KW-0472">Membrane</keyword>
<comment type="subcellular location">
    <subcellularLocation>
        <location evidence="1">Cell inner membrane</location>
        <topology evidence="1">Multi-pass membrane protein</topology>
    </subcellularLocation>
</comment>
<dbReference type="PANTHER" id="PTHR43298:SF2">
    <property type="entry name" value="FMN_FAD EXPORTER YEEO-RELATED"/>
    <property type="match status" value="1"/>
</dbReference>
<sequence length="478" mass="50623">MTSAVSAPGGFRRAAWRIVKQAWPVLISQWASMAFGVMDTAMTGHASPTDLAAMALAASVFISVFVGLMGVLHAMIPIIAQDFGGGRMAEIGRTWAQGVWLAAALSVVGGVAMLFPDVWLSMSGEVDPTVRELMTNYLRCLVIALPAALLFRTVYALSTAVSRPKVIMAINIVGVCLKACFNWVLIYGKFGIPALGAVGAGMSSAIVFWISATISITILLRDPFYARFKIRLYRPDWKILGGLIRLGLPMGASYLIEVTSFTFMALLVARGGTFALGSHQIMSNLAALCFMMPMSIGVATSTLTAQAIGAGSPDRARRTALAGLGIGVAGAMLTISLLIVGRAWIVDGYTSDAQVALGAMALIRLLVVFHMLDALQCITSYILRAHKIAVVPMLIQAVTLWGIGLGGGWWLGFGSASNPLAGVIGQWLPGAPVGAATLWLMAILAMVLTTACLQYWYHRVLRKAMAGEPPTGSKTPSI</sequence>
<feature type="transmembrane region" description="Helical" evidence="10">
    <location>
        <begin position="357"/>
        <end position="383"/>
    </location>
</feature>
<dbReference type="InterPro" id="IPR050222">
    <property type="entry name" value="MATE_MdtK"/>
</dbReference>
<gene>
    <name evidence="11" type="ORF">FXN63_06320</name>
</gene>
<keyword evidence="2" id="KW-0813">Transport</keyword>
<organism evidence="11 12">
    <name type="scientific">Pigmentiphaga aceris</name>
    <dbReference type="NCBI Taxonomy" id="1940612"/>
    <lineage>
        <taxon>Bacteria</taxon>
        <taxon>Pseudomonadati</taxon>
        <taxon>Pseudomonadota</taxon>
        <taxon>Betaproteobacteria</taxon>
        <taxon>Burkholderiales</taxon>
        <taxon>Alcaligenaceae</taxon>
        <taxon>Pigmentiphaga</taxon>
    </lineage>
</organism>
<reference evidence="11 12" key="1">
    <citation type="submission" date="2019-08" db="EMBL/GenBank/DDBJ databases">
        <title>Amphibian skin-associated Pigmentiphaga: genome sequence and occurrence across geography and hosts.</title>
        <authorList>
            <person name="Bletz M.C."/>
            <person name="Bunk B."/>
            <person name="Sproeer C."/>
            <person name="Biwer P."/>
            <person name="Reiter S."/>
            <person name="Rabemananjara F.C.E."/>
            <person name="Schulz S."/>
            <person name="Overmann J."/>
            <person name="Vences M."/>
        </authorList>
    </citation>
    <scope>NUCLEOTIDE SEQUENCE [LARGE SCALE GENOMIC DNA]</scope>
    <source>
        <strain evidence="11 12">Mada1488</strain>
    </source>
</reference>
<accession>A0A5C0AT99</accession>
<evidence type="ECO:0000256" key="4">
    <source>
        <dbReference type="ARBA" id="ARBA00022475"/>
    </source>
</evidence>